<name>A0A2P2PLU5_RHIMU</name>
<dbReference type="EMBL" id="GGEC01075232">
    <property type="protein sequence ID" value="MBX55716.1"/>
    <property type="molecule type" value="Transcribed_RNA"/>
</dbReference>
<reference evidence="1" key="1">
    <citation type="submission" date="2018-02" db="EMBL/GenBank/DDBJ databases">
        <title>Rhizophora mucronata_Transcriptome.</title>
        <authorList>
            <person name="Meera S.P."/>
            <person name="Sreeshan A."/>
            <person name="Augustine A."/>
        </authorList>
    </citation>
    <scope>NUCLEOTIDE SEQUENCE</scope>
    <source>
        <tissue evidence="1">Leaf</tissue>
    </source>
</reference>
<accession>A0A2P2PLU5</accession>
<sequence length="22" mass="2574">MHSYGRIDMTYLEPLEVYIVSG</sequence>
<proteinExistence type="predicted"/>
<protein>
    <submittedName>
        <fullName evidence="1">Uncharacterized protein</fullName>
    </submittedName>
</protein>
<organism evidence="1">
    <name type="scientific">Rhizophora mucronata</name>
    <name type="common">Asiatic mangrove</name>
    <dbReference type="NCBI Taxonomy" id="61149"/>
    <lineage>
        <taxon>Eukaryota</taxon>
        <taxon>Viridiplantae</taxon>
        <taxon>Streptophyta</taxon>
        <taxon>Embryophyta</taxon>
        <taxon>Tracheophyta</taxon>
        <taxon>Spermatophyta</taxon>
        <taxon>Magnoliopsida</taxon>
        <taxon>eudicotyledons</taxon>
        <taxon>Gunneridae</taxon>
        <taxon>Pentapetalae</taxon>
        <taxon>rosids</taxon>
        <taxon>fabids</taxon>
        <taxon>Malpighiales</taxon>
        <taxon>Rhizophoraceae</taxon>
        <taxon>Rhizophora</taxon>
    </lineage>
</organism>
<dbReference type="AlphaFoldDB" id="A0A2P2PLU5"/>
<evidence type="ECO:0000313" key="1">
    <source>
        <dbReference type="EMBL" id="MBX55716.1"/>
    </source>
</evidence>